<evidence type="ECO:0000256" key="3">
    <source>
        <dbReference type="ARBA" id="ARBA00023082"/>
    </source>
</evidence>
<evidence type="ECO:0000259" key="6">
    <source>
        <dbReference type="Pfam" id="PF04542"/>
    </source>
</evidence>
<keyword evidence="5" id="KW-0804">Transcription</keyword>
<protein>
    <submittedName>
        <fullName evidence="8">RNA polymerase sigma factor</fullName>
    </submittedName>
</protein>
<dbReference type="InterPro" id="IPR007627">
    <property type="entry name" value="RNA_pol_sigma70_r2"/>
</dbReference>
<name>A0ABW8UUW1_9RHOB</name>
<feature type="domain" description="RNA polymerase sigma factor 70 region 4 type 2" evidence="7">
    <location>
        <begin position="161"/>
        <end position="210"/>
    </location>
</feature>
<evidence type="ECO:0000256" key="2">
    <source>
        <dbReference type="ARBA" id="ARBA00023015"/>
    </source>
</evidence>
<dbReference type="PANTHER" id="PTHR43133">
    <property type="entry name" value="RNA POLYMERASE ECF-TYPE SIGMA FACTO"/>
    <property type="match status" value="1"/>
</dbReference>
<evidence type="ECO:0000313" key="9">
    <source>
        <dbReference type="Proteomes" id="UP001627408"/>
    </source>
</evidence>
<evidence type="ECO:0000313" key="8">
    <source>
        <dbReference type="EMBL" id="MFL4470938.1"/>
    </source>
</evidence>
<keyword evidence="2" id="KW-0805">Transcription regulation</keyword>
<dbReference type="InterPro" id="IPR036388">
    <property type="entry name" value="WH-like_DNA-bd_sf"/>
</dbReference>
<evidence type="ECO:0000256" key="1">
    <source>
        <dbReference type="ARBA" id="ARBA00010641"/>
    </source>
</evidence>
<reference evidence="8 9" key="1">
    <citation type="submission" date="2024-08" db="EMBL/GenBank/DDBJ databases">
        <title>Tateyamaria sp. nov., isolated from marine algae.</title>
        <authorList>
            <person name="Choi B.J."/>
            <person name="Kim J.M."/>
            <person name="Lee J.K."/>
            <person name="Choi D.G."/>
            <person name="Bayburt H."/>
            <person name="Baek J.H."/>
            <person name="Han D.M."/>
            <person name="Jeon C.O."/>
        </authorList>
    </citation>
    <scope>NUCLEOTIDE SEQUENCE [LARGE SCALE GENOMIC DNA]</scope>
    <source>
        <strain evidence="8 9">KMU-156</strain>
    </source>
</reference>
<dbReference type="Pfam" id="PF04542">
    <property type="entry name" value="Sigma70_r2"/>
    <property type="match status" value="1"/>
</dbReference>
<dbReference type="InterPro" id="IPR039425">
    <property type="entry name" value="RNA_pol_sigma-70-like"/>
</dbReference>
<accession>A0ABW8UUW1</accession>
<organism evidence="8 9">
    <name type="scientific">Tateyamaria armeniaca</name>
    <dbReference type="NCBI Taxonomy" id="2518930"/>
    <lineage>
        <taxon>Bacteria</taxon>
        <taxon>Pseudomonadati</taxon>
        <taxon>Pseudomonadota</taxon>
        <taxon>Alphaproteobacteria</taxon>
        <taxon>Rhodobacterales</taxon>
        <taxon>Roseobacteraceae</taxon>
        <taxon>Tateyamaria</taxon>
    </lineage>
</organism>
<dbReference type="InterPro" id="IPR013324">
    <property type="entry name" value="RNA_pol_sigma_r3/r4-like"/>
</dbReference>
<keyword evidence="9" id="KW-1185">Reference proteome</keyword>
<dbReference type="Pfam" id="PF08281">
    <property type="entry name" value="Sigma70_r4_2"/>
    <property type="match status" value="1"/>
</dbReference>
<dbReference type="Gene3D" id="1.10.10.10">
    <property type="entry name" value="Winged helix-like DNA-binding domain superfamily/Winged helix DNA-binding domain"/>
    <property type="match status" value="1"/>
</dbReference>
<comment type="similarity">
    <text evidence="1">Belongs to the sigma-70 factor family. ECF subfamily.</text>
</comment>
<dbReference type="InterPro" id="IPR014284">
    <property type="entry name" value="RNA_pol_sigma-70_dom"/>
</dbReference>
<dbReference type="SUPFAM" id="SSF88659">
    <property type="entry name" value="Sigma3 and sigma4 domains of RNA polymerase sigma factors"/>
    <property type="match status" value="1"/>
</dbReference>
<keyword evidence="3" id="KW-0731">Sigma factor</keyword>
<sequence>MSRLSVCASTVGVRAGRSRKALPIRAAVMGGPLPKKGAKGGSAKIPGLFNRRFGPHLMPMMETKHVNPRRLVPLIPILTRRARRLTRSPTEAEDLVQDTLLSLCQRLKDGSSIDDLSAYAMRTLSNRARRGWRVQATDELEDDHAVIEPDALIRLDCADTLEAIAQLSKPQRQLMDLVVAGETSPRALAKATGLPLGTVMSRLARARARLRIKLDSE</sequence>
<dbReference type="InterPro" id="IPR013325">
    <property type="entry name" value="RNA_pol_sigma_r2"/>
</dbReference>
<dbReference type="InterPro" id="IPR013249">
    <property type="entry name" value="RNA_pol_sigma70_r4_t2"/>
</dbReference>
<comment type="caution">
    <text evidence="8">The sequence shown here is derived from an EMBL/GenBank/DDBJ whole genome shotgun (WGS) entry which is preliminary data.</text>
</comment>
<dbReference type="EMBL" id="JBHDIY010000002">
    <property type="protein sequence ID" value="MFL4470938.1"/>
    <property type="molecule type" value="Genomic_DNA"/>
</dbReference>
<evidence type="ECO:0000256" key="5">
    <source>
        <dbReference type="ARBA" id="ARBA00023163"/>
    </source>
</evidence>
<dbReference type="SUPFAM" id="SSF88946">
    <property type="entry name" value="Sigma2 domain of RNA polymerase sigma factors"/>
    <property type="match status" value="1"/>
</dbReference>
<gene>
    <name evidence="8" type="ORF">ACERZ8_14005</name>
</gene>
<dbReference type="Gene3D" id="1.10.1740.10">
    <property type="match status" value="1"/>
</dbReference>
<dbReference type="Proteomes" id="UP001627408">
    <property type="component" value="Unassembled WGS sequence"/>
</dbReference>
<feature type="domain" description="RNA polymerase sigma-70 region 2" evidence="6">
    <location>
        <begin position="76"/>
        <end position="135"/>
    </location>
</feature>
<evidence type="ECO:0000256" key="4">
    <source>
        <dbReference type="ARBA" id="ARBA00023125"/>
    </source>
</evidence>
<dbReference type="NCBIfam" id="TIGR02937">
    <property type="entry name" value="sigma70-ECF"/>
    <property type="match status" value="1"/>
</dbReference>
<dbReference type="RefSeq" id="WP_407592773.1">
    <property type="nucleotide sequence ID" value="NZ_JBHDIY010000002.1"/>
</dbReference>
<evidence type="ECO:0000259" key="7">
    <source>
        <dbReference type="Pfam" id="PF08281"/>
    </source>
</evidence>
<proteinExistence type="inferred from homology"/>
<dbReference type="PANTHER" id="PTHR43133:SF8">
    <property type="entry name" value="RNA POLYMERASE SIGMA FACTOR HI_1459-RELATED"/>
    <property type="match status" value="1"/>
</dbReference>
<keyword evidence="4" id="KW-0238">DNA-binding</keyword>